<evidence type="ECO:0000313" key="2">
    <source>
        <dbReference type="EMBL" id="OIW01655.1"/>
    </source>
</evidence>
<sequence>MLAKTIFNDKSEEQLLSFSTRKKVTFDSNVETYQAVLQDEAPEKKNIDEAKVEAWATKPTQSKSSSSNDSSVTSTGSYPPNHRYQNSRDSDDELDYRASDLSGDDEGDNGDFEEEHGMVYSSPTQTYDNSDDVNSVGLNLNPNARDRSVYVHPVLNPVENLTQWKVVKSEWRCFCNCFYLCFSCILI</sequence>
<name>A0A1J7GMB7_LUPAN</name>
<dbReference type="InterPro" id="IPR039300">
    <property type="entry name" value="JASON"/>
</dbReference>
<dbReference type="Gramene" id="OIW01655">
    <property type="protein sequence ID" value="OIW01655"/>
    <property type="gene ID" value="TanjilG_04623"/>
</dbReference>
<dbReference type="PANTHER" id="PTHR33318">
    <property type="entry name" value="ASPARTYL/GLUTAMYL-TRNA(ASN/GLN) AMIDOTRANSFERASE SUBUNIT"/>
    <property type="match status" value="1"/>
</dbReference>
<accession>A0A1J7GMB7</accession>
<feature type="compositionally biased region" description="Low complexity" evidence="1">
    <location>
        <begin position="60"/>
        <end position="77"/>
    </location>
</feature>
<gene>
    <name evidence="2" type="ORF">TanjilG_04623</name>
</gene>
<dbReference type="STRING" id="3871.A0A1J7GMB7"/>
<organism evidence="2 3">
    <name type="scientific">Lupinus angustifolius</name>
    <name type="common">Narrow-leaved blue lupine</name>
    <dbReference type="NCBI Taxonomy" id="3871"/>
    <lineage>
        <taxon>Eukaryota</taxon>
        <taxon>Viridiplantae</taxon>
        <taxon>Streptophyta</taxon>
        <taxon>Embryophyta</taxon>
        <taxon>Tracheophyta</taxon>
        <taxon>Spermatophyta</taxon>
        <taxon>Magnoliopsida</taxon>
        <taxon>eudicotyledons</taxon>
        <taxon>Gunneridae</taxon>
        <taxon>Pentapetalae</taxon>
        <taxon>rosids</taxon>
        <taxon>fabids</taxon>
        <taxon>Fabales</taxon>
        <taxon>Fabaceae</taxon>
        <taxon>Papilionoideae</taxon>
        <taxon>50 kb inversion clade</taxon>
        <taxon>genistoids sensu lato</taxon>
        <taxon>core genistoids</taxon>
        <taxon>Genisteae</taxon>
        <taxon>Lupinus</taxon>
    </lineage>
</organism>
<feature type="compositionally biased region" description="Basic and acidic residues" evidence="1">
    <location>
        <begin position="41"/>
        <end position="52"/>
    </location>
</feature>
<proteinExistence type="predicted"/>
<dbReference type="AlphaFoldDB" id="A0A1J7GMB7"/>
<evidence type="ECO:0000256" key="1">
    <source>
        <dbReference type="SAM" id="MobiDB-lite"/>
    </source>
</evidence>
<reference evidence="2 3" key="1">
    <citation type="journal article" date="2017" name="Plant Biotechnol. J.">
        <title>A comprehensive draft genome sequence for lupin (Lupinus angustifolius), an emerging health food: insights into plant-microbe interactions and legume evolution.</title>
        <authorList>
            <person name="Hane J.K."/>
            <person name="Ming Y."/>
            <person name="Kamphuis L.G."/>
            <person name="Nelson M.N."/>
            <person name="Garg G."/>
            <person name="Atkins C.A."/>
            <person name="Bayer P.E."/>
            <person name="Bravo A."/>
            <person name="Bringans S."/>
            <person name="Cannon S."/>
            <person name="Edwards D."/>
            <person name="Foley R."/>
            <person name="Gao L.L."/>
            <person name="Harrison M.J."/>
            <person name="Huang W."/>
            <person name="Hurgobin B."/>
            <person name="Li S."/>
            <person name="Liu C.W."/>
            <person name="McGrath A."/>
            <person name="Morahan G."/>
            <person name="Murray J."/>
            <person name="Weller J."/>
            <person name="Jian J."/>
            <person name="Singh K.B."/>
        </authorList>
    </citation>
    <scope>NUCLEOTIDE SEQUENCE [LARGE SCALE GENOMIC DNA]</scope>
    <source>
        <strain evidence="3">cv. Tanjil</strain>
        <tissue evidence="2">Whole plant</tissue>
    </source>
</reference>
<protein>
    <submittedName>
        <fullName evidence="2">Uncharacterized protein</fullName>
    </submittedName>
</protein>
<feature type="compositionally biased region" description="Acidic residues" evidence="1">
    <location>
        <begin position="102"/>
        <end position="114"/>
    </location>
</feature>
<evidence type="ECO:0000313" key="3">
    <source>
        <dbReference type="Proteomes" id="UP000188354"/>
    </source>
</evidence>
<dbReference type="Proteomes" id="UP000188354">
    <property type="component" value="Chromosome LG11"/>
</dbReference>
<dbReference type="PANTHER" id="PTHR33318:SF4">
    <property type="entry name" value="OS04G0511700 PROTEIN"/>
    <property type="match status" value="1"/>
</dbReference>
<dbReference type="OMA" id="ACFGFSK"/>
<dbReference type="GO" id="GO:0007142">
    <property type="term" value="P:male meiosis II"/>
    <property type="evidence" value="ECO:0007669"/>
    <property type="project" value="InterPro"/>
</dbReference>
<dbReference type="EMBL" id="CM007371">
    <property type="protein sequence ID" value="OIW01655.1"/>
    <property type="molecule type" value="Genomic_DNA"/>
</dbReference>
<feature type="region of interest" description="Disordered" evidence="1">
    <location>
        <begin position="38"/>
        <end position="116"/>
    </location>
</feature>
<keyword evidence="3" id="KW-1185">Reference proteome</keyword>